<dbReference type="EMBL" id="VSWC01000042">
    <property type="protein sequence ID" value="KAA1103290.1"/>
    <property type="molecule type" value="Genomic_DNA"/>
</dbReference>
<evidence type="ECO:0000313" key="1">
    <source>
        <dbReference type="EMBL" id="KAA1103290.1"/>
    </source>
</evidence>
<evidence type="ECO:0000313" key="2">
    <source>
        <dbReference type="Proteomes" id="UP000324748"/>
    </source>
</evidence>
<name>A0A5B0PRS2_PUCGR</name>
<accession>A0A5B0PRS2</accession>
<keyword evidence="2" id="KW-1185">Reference proteome</keyword>
<comment type="caution">
    <text evidence="1">The sequence shown here is derived from an EMBL/GenBank/DDBJ whole genome shotgun (WGS) entry which is preliminary data.</text>
</comment>
<organism evidence="1 2">
    <name type="scientific">Puccinia graminis f. sp. tritici</name>
    <dbReference type="NCBI Taxonomy" id="56615"/>
    <lineage>
        <taxon>Eukaryota</taxon>
        <taxon>Fungi</taxon>
        <taxon>Dikarya</taxon>
        <taxon>Basidiomycota</taxon>
        <taxon>Pucciniomycotina</taxon>
        <taxon>Pucciniomycetes</taxon>
        <taxon>Pucciniales</taxon>
        <taxon>Pucciniaceae</taxon>
        <taxon>Puccinia</taxon>
    </lineage>
</organism>
<proteinExistence type="predicted"/>
<reference evidence="1 2" key="1">
    <citation type="submission" date="2019-05" db="EMBL/GenBank/DDBJ databases">
        <title>Emergence of the Ug99 lineage of the wheat stem rust pathogen through somatic hybridization.</title>
        <authorList>
            <person name="Li F."/>
            <person name="Upadhyaya N.M."/>
            <person name="Sperschneider J."/>
            <person name="Matny O."/>
            <person name="Nguyen-Phuc H."/>
            <person name="Mago R."/>
            <person name="Raley C."/>
            <person name="Miller M.E."/>
            <person name="Silverstein K.A.T."/>
            <person name="Henningsen E."/>
            <person name="Hirsch C.D."/>
            <person name="Visser B."/>
            <person name="Pretorius Z.A."/>
            <person name="Steffenson B.J."/>
            <person name="Schwessinger B."/>
            <person name="Dodds P.N."/>
            <person name="Figueroa M."/>
        </authorList>
    </citation>
    <scope>NUCLEOTIDE SEQUENCE [LARGE SCALE GENOMIC DNA]</scope>
    <source>
        <strain evidence="1">21-0</strain>
    </source>
</reference>
<dbReference type="AlphaFoldDB" id="A0A5B0PRS2"/>
<gene>
    <name evidence="1" type="ORF">PGT21_013209</name>
</gene>
<protein>
    <submittedName>
        <fullName evidence="1">Uncharacterized protein</fullName>
    </submittedName>
</protein>
<dbReference type="Proteomes" id="UP000324748">
    <property type="component" value="Unassembled WGS sequence"/>
</dbReference>
<sequence length="62" mass="6666">MVYAGFPEAEIGVHALEETKLPFFGGTRLSDSELSVSISNPDEIDDSSDDWLAVGYGKESVS</sequence>